<proteinExistence type="inferred from homology"/>
<keyword evidence="6" id="KW-0687">Ribonucleoprotein</keyword>
<dbReference type="EMBL" id="JARJCW010000001">
    <property type="protein sequence ID" value="KAJ7230213.1"/>
    <property type="molecule type" value="Genomic_DNA"/>
</dbReference>
<gene>
    <name evidence="8" type="ORF">GGX14DRAFT_344568</name>
</gene>
<comment type="caution">
    <text evidence="8">The sequence shown here is derived from an EMBL/GenBank/DDBJ whole genome shotgun (WGS) entry which is preliminary data.</text>
</comment>
<evidence type="ECO:0000256" key="5">
    <source>
        <dbReference type="ARBA" id="ARBA00023128"/>
    </source>
</evidence>
<keyword evidence="5" id="KW-0496">Mitochondrion</keyword>
<comment type="subcellular location">
    <subcellularLocation>
        <location evidence="1">Mitochondrion</location>
    </subcellularLocation>
</comment>
<keyword evidence="4" id="KW-0689">Ribosomal protein</keyword>
<evidence type="ECO:0000256" key="6">
    <source>
        <dbReference type="ARBA" id="ARBA00023274"/>
    </source>
</evidence>
<keyword evidence="3" id="KW-0809">Transit peptide</keyword>
<dbReference type="GO" id="GO:0003735">
    <property type="term" value="F:structural constituent of ribosome"/>
    <property type="evidence" value="ECO:0007669"/>
    <property type="project" value="TreeGrafter"/>
</dbReference>
<evidence type="ECO:0000256" key="1">
    <source>
        <dbReference type="ARBA" id="ARBA00004173"/>
    </source>
</evidence>
<dbReference type="SUPFAM" id="SSF52540">
    <property type="entry name" value="P-loop containing nucleoside triphosphate hydrolases"/>
    <property type="match status" value="1"/>
</dbReference>
<evidence type="ECO:0000313" key="8">
    <source>
        <dbReference type="EMBL" id="KAJ7230213.1"/>
    </source>
</evidence>
<dbReference type="PANTHER" id="PTHR12810:SF0">
    <property type="entry name" value="SMALL RIBOSOMAL SUBUNIT PROTEIN MS29"/>
    <property type="match status" value="1"/>
</dbReference>
<protein>
    <recommendedName>
        <fullName evidence="7">Small ribosomal subunit protein mS29</fullName>
    </recommendedName>
</protein>
<keyword evidence="9" id="KW-1185">Reference proteome</keyword>
<dbReference type="GO" id="GO:0005763">
    <property type="term" value="C:mitochondrial small ribosomal subunit"/>
    <property type="evidence" value="ECO:0007669"/>
    <property type="project" value="TreeGrafter"/>
</dbReference>
<reference evidence="8" key="1">
    <citation type="submission" date="2023-03" db="EMBL/GenBank/DDBJ databases">
        <title>Massive genome expansion in bonnet fungi (Mycena s.s.) driven by repeated elements and novel gene families across ecological guilds.</title>
        <authorList>
            <consortium name="Lawrence Berkeley National Laboratory"/>
            <person name="Harder C.B."/>
            <person name="Miyauchi S."/>
            <person name="Viragh M."/>
            <person name="Kuo A."/>
            <person name="Thoen E."/>
            <person name="Andreopoulos B."/>
            <person name="Lu D."/>
            <person name="Skrede I."/>
            <person name="Drula E."/>
            <person name="Henrissat B."/>
            <person name="Morin E."/>
            <person name="Kohler A."/>
            <person name="Barry K."/>
            <person name="LaButti K."/>
            <person name="Morin E."/>
            <person name="Salamov A."/>
            <person name="Lipzen A."/>
            <person name="Mereny Z."/>
            <person name="Hegedus B."/>
            <person name="Baldrian P."/>
            <person name="Stursova M."/>
            <person name="Weitz H."/>
            <person name="Taylor A."/>
            <person name="Grigoriev I.V."/>
            <person name="Nagy L.G."/>
            <person name="Martin F."/>
            <person name="Kauserud H."/>
        </authorList>
    </citation>
    <scope>NUCLEOTIDE SEQUENCE</scope>
    <source>
        <strain evidence="8">9144</strain>
    </source>
</reference>
<dbReference type="Proteomes" id="UP001219525">
    <property type="component" value="Unassembled WGS sequence"/>
</dbReference>
<evidence type="ECO:0000256" key="7">
    <source>
        <dbReference type="ARBA" id="ARBA00035140"/>
    </source>
</evidence>
<dbReference type="Pfam" id="PF10236">
    <property type="entry name" value="DAP3"/>
    <property type="match status" value="1"/>
</dbReference>
<dbReference type="AlphaFoldDB" id="A0AAD6YV97"/>
<name>A0AAD6YV97_9AGAR</name>
<evidence type="ECO:0000256" key="4">
    <source>
        <dbReference type="ARBA" id="ARBA00022980"/>
    </source>
</evidence>
<evidence type="ECO:0000256" key="3">
    <source>
        <dbReference type="ARBA" id="ARBA00022946"/>
    </source>
</evidence>
<organism evidence="8 9">
    <name type="scientific">Mycena pura</name>
    <dbReference type="NCBI Taxonomy" id="153505"/>
    <lineage>
        <taxon>Eukaryota</taxon>
        <taxon>Fungi</taxon>
        <taxon>Dikarya</taxon>
        <taxon>Basidiomycota</taxon>
        <taxon>Agaricomycotina</taxon>
        <taxon>Agaricomycetes</taxon>
        <taxon>Agaricomycetidae</taxon>
        <taxon>Agaricales</taxon>
        <taxon>Marasmiineae</taxon>
        <taxon>Mycenaceae</taxon>
        <taxon>Mycena</taxon>
    </lineage>
</organism>
<comment type="similarity">
    <text evidence="2">Belongs to the mitochondrion-specific ribosomal protein mS29 family.</text>
</comment>
<evidence type="ECO:0000256" key="2">
    <source>
        <dbReference type="ARBA" id="ARBA00009863"/>
    </source>
</evidence>
<dbReference type="InterPro" id="IPR027417">
    <property type="entry name" value="P-loop_NTPase"/>
</dbReference>
<sequence>MLAPGVVTRFHDSDPTSPLRVFGVPKHMLLEFRVLGAPCSVTTATTLSLIRALEEAKAHPARLVLNGRPGCGKSFLLLQAAQYASSSREWIVLYIPRARRLVDASTPYAYSLATRTYVQPRAARETLARLGRANAHLLAHLRTTVSVTLDGKTAAVPVRAGAPLLALVDAGTADEAAAPAALDALLRELGVQTRFPVLLAIDDFQALAGGSMYRDPHFRMIRPHHLGLPRLLLEYASGRRTLARGLVLGALTRSDPQFPVSDQLAASLRIPEEFEPTPRSAAPKTVRALRAIRVPDALSVREAAALFELWLDAGVLRTGAKEAGADELFLAKYAESSGNARVFVWGGLLATLQTLG</sequence>
<evidence type="ECO:0000313" key="9">
    <source>
        <dbReference type="Proteomes" id="UP001219525"/>
    </source>
</evidence>
<accession>A0AAD6YV97</accession>
<dbReference type="PANTHER" id="PTHR12810">
    <property type="entry name" value="MITOCHONDRIAL 28S RIBOSOMAL PROTEIN S29"/>
    <property type="match status" value="1"/>
</dbReference>
<dbReference type="InterPro" id="IPR019368">
    <property type="entry name" value="Ribosomal_mS29"/>
</dbReference>